<reference evidence="4" key="3">
    <citation type="submission" date="2025-09" db="UniProtKB">
        <authorList>
            <consortium name="Ensembl"/>
        </authorList>
    </citation>
    <scope>IDENTIFICATION</scope>
</reference>
<dbReference type="InterPro" id="IPR003690">
    <property type="entry name" value="MTERF"/>
</dbReference>
<comment type="similarity">
    <text evidence="1">Belongs to the mTERF family.</text>
</comment>
<dbReference type="AlphaFoldDB" id="A0AAY4ANA7"/>
<dbReference type="Gene3D" id="1.25.70.10">
    <property type="entry name" value="Transcription termination factor 3, mitochondrial"/>
    <property type="match status" value="1"/>
</dbReference>
<reference evidence="4" key="2">
    <citation type="submission" date="2025-08" db="UniProtKB">
        <authorList>
            <consortium name="Ensembl"/>
        </authorList>
    </citation>
    <scope>IDENTIFICATION</scope>
</reference>
<reference evidence="4 5" key="1">
    <citation type="submission" date="2020-06" db="EMBL/GenBank/DDBJ databases">
        <authorList>
            <consortium name="Wellcome Sanger Institute Data Sharing"/>
        </authorList>
    </citation>
    <scope>NUCLEOTIDE SEQUENCE [LARGE SCALE GENOMIC DNA]</scope>
</reference>
<dbReference type="Proteomes" id="UP000694580">
    <property type="component" value="Chromosome 4"/>
</dbReference>
<organism evidence="4 5">
    <name type="scientific">Denticeps clupeoides</name>
    <name type="common">denticle herring</name>
    <dbReference type="NCBI Taxonomy" id="299321"/>
    <lineage>
        <taxon>Eukaryota</taxon>
        <taxon>Metazoa</taxon>
        <taxon>Chordata</taxon>
        <taxon>Craniata</taxon>
        <taxon>Vertebrata</taxon>
        <taxon>Euteleostomi</taxon>
        <taxon>Actinopterygii</taxon>
        <taxon>Neopterygii</taxon>
        <taxon>Teleostei</taxon>
        <taxon>Clupei</taxon>
        <taxon>Clupeiformes</taxon>
        <taxon>Denticipitoidei</taxon>
        <taxon>Denticipitidae</taxon>
        <taxon>Denticeps</taxon>
    </lineage>
</organism>
<gene>
    <name evidence="4" type="primary">LOC114788824</name>
</gene>
<dbReference type="GO" id="GO:0003676">
    <property type="term" value="F:nucleic acid binding"/>
    <property type="evidence" value="ECO:0007669"/>
    <property type="project" value="InterPro"/>
</dbReference>
<proteinExistence type="inferred from homology"/>
<evidence type="ECO:0000313" key="5">
    <source>
        <dbReference type="Proteomes" id="UP000694580"/>
    </source>
</evidence>
<dbReference type="GeneTree" id="ENSGT00460000041648"/>
<dbReference type="SMART" id="SM00733">
    <property type="entry name" value="Mterf"/>
    <property type="match status" value="4"/>
</dbReference>
<evidence type="ECO:0000256" key="2">
    <source>
        <dbReference type="ARBA" id="ARBA00022946"/>
    </source>
</evidence>
<dbReference type="Pfam" id="PF02536">
    <property type="entry name" value="mTERF"/>
    <property type="match status" value="1"/>
</dbReference>
<keyword evidence="2" id="KW-0809">Transit peptide</keyword>
<protein>
    <submittedName>
        <fullName evidence="4">Mitochondrial transcription termination factor 4</fullName>
    </submittedName>
</protein>
<feature type="compositionally biased region" description="Acidic residues" evidence="3">
    <location>
        <begin position="271"/>
        <end position="285"/>
    </location>
</feature>
<feature type="region of interest" description="Disordered" evidence="3">
    <location>
        <begin position="267"/>
        <end position="300"/>
    </location>
</feature>
<evidence type="ECO:0000256" key="3">
    <source>
        <dbReference type="SAM" id="MobiDB-lite"/>
    </source>
</evidence>
<accession>A0AAY4ANA7</accession>
<keyword evidence="5" id="KW-1185">Reference proteome</keyword>
<dbReference type="Ensembl" id="ENSDCDT00010010828.1">
    <property type="protein sequence ID" value="ENSDCDP00010010327.1"/>
    <property type="gene ID" value="ENSDCDG00010004585.1"/>
</dbReference>
<name>A0AAY4ANA7_9TELE</name>
<evidence type="ECO:0000256" key="1">
    <source>
        <dbReference type="ARBA" id="ARBA00007692"/>
    </source>
</evidence>
<sequence>HGRHNTRHLVIHREFFSAHVPHSAPQLDRQLYTAHRCSGQLDLHSLLEMGFTETQAEHLYSTFNTTQSKMGTSVLTALMVLGLNHSTIVKILDRNPALYSLKGDQVQQRIENLWKLGLIEGSIQRVVSFYPQILNVPVKKVNALSHFLRDKCVFTAQQVTDILRDTPEIVEHNVGDLEYKVQYAYFRMGAKQADMVKAKLFRVSLEELRSRHCFLEHRGLYQTPNKKGQTLIINPKLKDFLGVPEEMFLTEVAKATKEEFAIFCRERKEAETEDPQYSEGEEEDDKGNLGQIGYNRRRKR</sequence>
<evidence type="ECO:0000313" key="4">
    <source>
        <dbReference type="Ensembl" id="ENSDCDP00010010327.1"/>
    </source>
</evidence>
<dbReference type="InterPro" id="IPR038538">
    <property type="entry name" value="MTERF_sf"/>
</dbReference>